<gene>
    <name evidence="1" type="ORF">BGZ65_008920</name>
</gene>
<evidence type="ECO:0000313" key="2">
    <source>
        <dbReference type="Proteomes" id="UP000749646"/>
    </source>
</evidence>
<protein>
    <submittedName>
        <fullName evidence="1">Uncharacterized protein</fullName>
    </submittedName>
</protein>
<comment type="caution">
    <text evidence="1">The sequence shown here is derived from an EMBL/GenBank/DDBJ whole genome shotgun (WGS) entry which is preliminary data.</text>
</comment>
<dbReference type="Proteomes" id="UP000749646">
    <property type="component" value="Unassembled WGS sequence"/>
</dbReference>
<keyword evidence="2" id="KW-1185">Reference proteome</keyword>
<organism evidence="1 2">
    <name type="scientific">Modicella reniformis</name>
    <dbReference type="NCBI Taxonomy" id="1440133"/>
    <lineage>
        <taxon>Eukaryota</taxon>
        <taxon>Fungi</taxon>
        <taxon>Fungi incertae sedis</taxon>
        <taxon>Mucoromycota</taxon>
        <taxon>Mortierellomycotina</taxon>
        <taxon>Mortierellomycetes</taxon>
        <taxon>Mortierellales</taxon>
        <taxon>Mortierellaceae</taxon>
        <taxon>Modicella</taxon>
    </lineage>
</organism>
<dbReference type="EMBL" id="JAAAHW010009494">
    <property type="protein sequence ID" value="KAF9939957.1"/>
    <property type="molecule type" value="Genomic_DNA"/>
</dbReference>
<reference evidence="1" key="1">
    <citation type="journal article" date="2020" name="Fungal Divers.">
        <title>Resolving the Mortierellaceae phylogeny through synthesis of multi-gene phylogenetics and phylogenomics.</title>
        <authorList>
            <person name="Vandepol N."/>
            <person name="Liber J."/>
            <person name="Desiro A."/>
            <person name="Na H."/>
            <person name="Kennedy M."/>
            <person name="Barry K."/>
            <person name="Grigoriev I.V."/>
            <person name="Miller A.N."/>
            <person name="O'Donnell K."/>
            <person name="Stajich J.E."/>
            <person name="Bonito G."/>
        </authorList>
    </citation>
    <scope>NUCLEOTIDE SEQUENCE</scope>
    <source>
        <strain evidence="1">MES-2147</strain>
    </source>
</reference>
<accession>A0A9P6INE0</accession>
<name>A0A9P6INE0_9FUNG</name>
<proteinExistence type="predicted"/>
<evidence type="ECO:0000313" key="1">
    <source>
        <dbReference type="EMBL" id="KAF9939957.1"/>
    </source>
</evidence>
<sequence>MTFVTIEFFPATPTLLSVTTSEEQMEGLEALDPGIWPHLHQTQYSWANIILIGNYPYPINPVKVVPIIVQRFRRSSIYRSKNVYTRYTIQKAGKEVHSPCPTLLLARTPSESTKTFDPGAFAVCREVDFGLIGEDDSLSVFLRIC</sequence>
<dbReference type="AlphaFoldDB" id="A0A9P6INE0"/>